<evidence type="ECO:0008006" key="3">
    <source>
        <dbReference type="Google" id="ProtNLM"/>
    </source>
</evidence>
<accession>W6S0N7</accession>
<sequence length="172" mass="20530">MIADYDDSVKKILEFHCPRYNELPNIPLYRDQVIKFIENVFDTIFEYPEEKILTATMINSYVKKKIILPPTDKKYDREHVAYLIVICTMKQIFTLEEICRLFEMQKDSYGLEISYDYFCTELEESLKSIFTTRDFSAASSAKVKSNESEILRSMIMSFCHKIFVQYMLREER</sequence>
<dbReference type="STRING" id="1216932.CM240_3206"/>
<dbReference type="InterPro" id="IPR014975">
    <property type="entry name" value="DUF1836"/>
</dbReference>
<proteinExistence type="predicted"/>
<dbReference type="EMBL" id="HG917869">
    <property type="protein sequence ID" value="CDM70323.1"/>
    <property type="molecule type" value="Genomic_DNA"/>
</dbReference>
<dbReference type="PATRIC" id="fig|1216932.3.peg.3178"/>
<dbReference type="OrthoDB" id="3191472at2"/>
<dbReference type="Proteomes" id="UP000019426">
    <property type="component" value="Chromosome M2/40_rep2"/>
</dbReference>
<dbReference type="Pfam" id="PF08876">
    <property type="entry name" value="DUF1836"/>
    <property type="match status" value="1"/>
</dbReference>
<evidence type="ECO:0000313" key="1">
    <source>
        <dbReference type="EMBL" id="CDM70323.1"/>
    </source>
</evidence>
<dbReference type="eggNOG" id="COG0789">
    <property type="taxonomic scope" value="Bacteria"/>
</dbReference>
<evidence type="ECO:0000313" key="2">
    <source>
        <dbReference type="Proteomes" id="UP000019426"/>
    </source>
</evidence>
<gene>
    <name evidence="1" type="ORF">CM240_3206</name>
</gene>
<dbReference type="HOGENOM" id="CLU_085303_1_1_9"/>
<dbReference type="KEGG" id="clt:CM240_3206"/>
<dbReference type="PANTHER" id="PTHR40056:SF1">
    <property type="entry name" value="DUF1836 DOMAIN-CONTAINING PROTEIN"/>
    <property type="match status" value="1"/>
</dbReference>
<dbReference type="AlphaFoldDB" id="W6S0N7"/>
<protein>
    <recommendedName>
        <fullName evidence="3">DUF1836 domain-containing protein</fullName>
    </recommendedName>
</protein>
<reference evidence="1 2" key="1">
    <citation type="submission" date="2013-11" db="EMBL/GenBank/DDBJ databases">
        <title>Complete genome sequence of Clostridum sp. M2/40.</title>
        <authorList>
            <person name="Wibberg D."/>
            <person name="Puehler A."/>
            <person name="Schlueter A."/>
        </authorList>
    </citation>
    <scope>NUCLEOTIDE SEQUENCE [LARGE SCALE GENOMIC DNA]</scope>
    <source>
        <strain evidence="2">M2/40</strain>
    </source>
</reference>
<organism evidence="1 2">
    <name type="scientific">Clostridium bornimense</name>
    <dbReference type="NCBI Taxonomy" id="1216932"/>
    <lineage>
        <taxon>Bacteria</taxon>
        <taxon>Bacillati</taxon>
        <taxon>Bacillota</taxon>
        <taxon>Clostridia</taxon>
        <taxon>Eubacteriales</taxon>
        <taxon>Clostridiaceae</taxon>
        <taxon>Clostridium</taxon>
    </lineage>
</organism>
<keyword evidence="2" id="KW-1185">Reference proteome</keyword>
<dbReference type="PANTHER" id="PTHR40056">
    <property type="entry name" value="HYPOTHETICAL CYTOSOLIC PROTEIN"/>
    <property type="match status" value="1"/>
</dbReference>
<dbReference type="RefSeq" id="WP_044040485.1">
    <property type="nucleotide sequence ID" value="NZ_HG917869.1"/>
</dbReference>
<name>W6S0N7_9CLOT</name>